<dbReference type="AlphaFoldDB" id="A0A368KPY7"/>
<reference evidence="1 2" key="1">
    <citation type="submission" date="2018-07" db="EMBL/GenBank/DDBJ databases">
        <title>Comparative genomes isolates from brazilian mangrove.</title>
        <authorList>
            <person name="De Araujo J.E."/>
            <person name="Taketani R.G."/>
            <person name="Silva M.C.P."/>
            <person name="Lourenco M.V."/>
            <person name="Oliveira V.M."/>
            <person name="Andreote F.D."/>
        </authorList>
    </citation>
    <scope>NUCLEOTIDE SEQUENCE [LARGE SCALE GENOMIC DNA]</scope>
    <source>
        <strain evidence="1 2">HEX PRIS-MGV</strain>
    </source>
</reference>
<evidence type="ECO:0000313" key="1">
    <source>
        <dbReference type="EMBL" id="RCS47656.1"/>
    </source>
</evidence>
<sequence>MSMTTPRIVSDDIRAFCQSLVAGSTALFVDFVQVDGAVPDECFDNVDLLVTNQGGRPLLGWTIWEWEGALLEAEFHAVWEDDDGNLVDPTPKADGEQRILFLPDRSASDHGGVTPSRHYPLQEWDEVTEYIAACNDISGVQMRFYPNIPADEWIPVIQRRERCADALNRRTSEEATRQASQQELMTGVALSEDDAQRRSESNPVDIEARTAHARYLASNGDFNAAFQVLLESARQSQQVANDLGDTFRLLFTICDDPTLVNETRREWSRWLY</sequence>
<proteinExistence type="predicted"/>
<dbReference type="Pfam" id="PF14561">
    <property type="entry name" value="TPR_20"/>
    <property type="match status" value="1"/>
</dbReference>
<dbReference type="InterPro" id="IPR011990">
    <property type="entry name" value="TPR-like_helical_dom_sf"/>
</dbReference>
<dbReference type="OrthoDB" id="1551443at2"/>
<comment type="caution">
    <text evidence="1">The sequence shown here is derived from an EMBL/GenBank/DDBJ whole genome shotgun (WGS) entry which is preliminary data.</text>
</comment>
<accession>A0A368KPY7</accession>
<dbReference type="RefSeq" id="WP_114369382.1">
    <property type="nucleotide sequence ID" value="NZ_QPEX01000028.1"/>
</dbReference>
<protein>
    <submittedName>
        <fullName evidence="1">Uncharacterized protein</fullName>
    </submittedName>
</protein>
<dbReference type="Proteomes" id="UP000253562">
    <property type="component" value="Unassembled WGS sequence"/>
</dbReference>
<gene>
    <name evidence="1" type="ORF">DTL42_14135</name>
</gene>
<dbReference type="Gene3D" id="1.25.40.10">
    <property type="entry name" value="Tetratricopeptide repeat domain"/>
    <property type="match status" value="1"/>
</dbReference>
<name>A0A368KPY7_9BACT</name>
<dbReference type="EMBL" id="QPEX01000028">
    <property type="protein sequence ID" value="RCS47656.1"/>
    <property type="molecule type" value="Genomic_DNA"/>
</dbReference>
<organism evidence="1 2">
    <name type="scientific">Bremerella cremea</name>
    <dbReference type="NCBI Taxonomy" id="1031537"/>
    <lineage>
        <taxon>Bacteria</taxon>
        <taxon>Pseudomonadati</taxon>
        <taxon>Planctomycetota</taxon>
        <taxon>Planctomycetia</taxon>
        <taxon>Pirellulales</taxon>
        <taxon>Pirellulaceae</taxon>
        <taxon>Bremerella</taxon>
    </lineage>
</organism>
<evidence type="ECO:0000313" key="2">
    <source>
        <dbReference type="Proteomes" id="UP000253562"/>
    </source>
</evidence>